<dbReference type="GO" id="GO:0004742">
    <property type="term" value="F:dihydrolipoyllysine-residue acetyltransferase activity"/>
    <property type="evidence" value="ECO:0007669"/>
    <property type="project" value="UniProtKB-EC"/>
</dbReference>
<keyword evidence="4 7" id="KW-0808">Transferase</keyword>
<accession>A0ABX8Z2X5</accession>
<evidence type="ECO:0000259" key="8">
    <source>
        <dbReference type="PROSITE" id="PS50968"/>
    </source>
</evidence>
<dbReference type="PROSITE" id="PS00189">
    <property type="entry name" value="LIPOYL"/>
    <property type="match status" value="1"/>
</dbReference>
<dbReference type="SUPFAM" id="SSF52777">
    <property type="entry name" value="CoA-dependent acyltransferases"/>
    <property type="match status" value="1"/>
</dbReference>
<evidence type="ECO:0000256" key="2">
    <source>
        <dbReference type="ARBA" id="ARBA00007317"/>
    </source>
</evidence>
<dbReference type="InterPro" id="IPR050743">
    <property type="entry name" value="2-oxoacid_DH_E2_comp"/>
</dbReference>
<dbReference type="EMBL" id="CP075585">
    <property type="protein sequence ID" value="QZA59243.1"/>
    <property type="molecule type" value="Genomic_DNA"/>
</dbReference>
<keyword evidence="10" id="KW-0670">Pyruvate</keyword>
<dbReference type="EC" id="2.3.1.-" evidence="7"/>
<dbReference type="InterPro" id="IPR023213">
    <property type="entry name" value="CAT-like_dom_sf"/>
</dbReference>
<dbReference type="PROSITE" id="PS51826">
    <property type="entry name" value="PSBD"/>
    <property type="match status" value="1"/>
</dbReference>
<keyword evidence="11" id="KW-1185">Reference proteome</keyword>
<evidence type="ECO:0000259" key="9">
    <source>
        <dbReference type="PROSITE" id="PS51826"/>
    </source>
</evidence>
<dbReference type="Proteomes" id="UP000822862">
    <property type="component" value="Chromosome"/>
</dbReference>
<dbReference type="Pfam" id="PF00364">
    <property type="entry name" value="Biotin_lipoyl"/>
    <property type="match status" value="1"/>
</dbReference>
<organism evidence="10 11">
    <name type="scientific">Candidatus Rhabdochlamydia porcellionis</name>
    <dbReference type="NCBI Taxonomy" id="225148"/>
    <lineage>
        <taxon>Bacteria</taxon>
        <taxon>Pseudomonadati</taxon>
        <taxon>Chlamydiota</taxon>
        <taxon>Chlamydiia</taxon>
        <taxon>Parachlamydiales</taxon>
        <taxon>Candidatus Rhabdochlamydiaceae</taxon>
        <taxon>Candidatus Rhabdochlamydia</taxon>
    </lineage>
</organism>
<dbReference type="Gene3D" id="3.30.559.10">
    <property type="entry name" value="Chloramphenicol acetyltransferase-like domain"/>
    <property type="match status" value="1"/>
</dbReference>
<evidence type="ECO:0000256" key="3">
    <source>
        <dbReference type="ARBA" id="ARBA00011484"/>
    </source>
</evidence>
<comment type="similarity">
    <text evidence="2 7">Belongs to the 2-oxoacid dehydrogenase family.</text>
</comment>
<dbReference type="PANTHER" id="PTHR43178:SF5">
    <property type="entry name" value="LIPOAMIDE ACYLTRANSFERASE COMPONENT OF BRANCHED-CHAIN ALPHA-KETO ACID DEHYDROGENASE COMPLEX, MITOCHONDRIAL"/>
    <property type="match status" value="1"/>
</dbReference>
<keyword evidence="5 7" id="KW-0450">Lipoyl</keyword>
<dbReference type="InterPro" id="IPR004167">
    <property type="entry name" value="PSBD"/>
</dbReference>
<evidence type="ECO:0000256" key="6">
    <source>
        <dbReference type="ARBA" id="ARBA00023315"/>
    </source>
</evidence>
<name>A0ABX8Z2X5_9BACT</name>
<dbReference type="Pfam" id="PF02817">
    <property type="entry name" value="E3_binding"/>
    <property type="match status" value="1"/>
</dbReference>
<feature type="domain" description="Peripheral subunit-binding (PSBD)" evidence="9">
    <location>
        <begin position="107"/>
        <end position="147"/>
    </location>
</feature>
<dbReference type="InterPro" id="IPR036625">
    <property type="entry name" value="E3-bd_dom_sf"/>
</dbReference>
<dbReference type="SUPFAM" id="SSF51230">
    <property type="entry name" value="Single hybrid motif"/>
    <property type="match status" value="1"/>
</dbReference>
<sequence>MSEEIKVLLPKLGESIHSAIIAQWFKKIGDVVQLDEPLLEVSTDKINSEIPSPIAGVLQEICVEVDQEVQVGDLLAIISTENKRKKENLEKNNPSLISVSVERNQEFFSPALLRLARENKLNLEELQKIIGTGSGGRITKQDLELYLEKRAVKEEDSLQSIERLQMTGMRKAIADNMVRSFYEAPHATLITEIDITDVMQCIQKGKQIFLEKYQAKLTLTSFIARALIKALQEFPLLNSSLDKDTILMKKFINLGVAVSVEQGLLVPVLKGAQELSLPKIAQRISDLSHKAREGKLAPSDMTEGTITITNFGMSGVQMGIPIIRYPEVAIIGVGASCRKVIPQEDDSLTIRNMINLSLTFDHRVLDGMYGCAFLNALKNHLEMDKGL</sequence>
<dbReference type="Pfam" id="PF00198">
    <property type="entry name" value="2-oxoacid_dh"/>
    <property type="match status" value="1"/>
</dbReference>
<protein>
    <recommendedName>
        <fullName evidence="7">Dihydrolipoamide acetyltransferase component of pyruvate dehydrogenase complex</fullName>
        <ecNumber evidence="7">2.3.1.-</ecNumber>
    </recommendedName>
</protein>
<evidence type="ECO:0000256" key="7">
    <source>
        <dbReference type="RuleBase" id="RU003423"/>
    </source>
</evidence>
<gene>
    <name evidence="10" type="ORF">RHAB15C_0001129</name>
</gene>
<evidence type="ECO:0000256" key="4">
    <source>
        <dbReference type="ARBA" id="ARBA00022679"/>
    </source>
</evidence>
<proteinExistence type="inferred from homology"/>
<dbReference type="PANTHER" id="PTHR43178">
    <property type="entry name" value="DIHYDROLIPOAMIDE ACETYLTRANSFERASE COMPONENT OF PYRUVATE DEHYDROGENASE COMPLEX"/>
    <property type="match status" value="1"/>
</dbReference>
<dbReference type="SUPFAM" id="SSF47005">
    <property type="entry name" value="Peripheral subunit-binding domain of 2-oxo acid dehydrogenase complex"/>
    <property type="match status" value="1"/>
</dbReference>
<comment type="cofactor">
    <cofactor evidence="1 7">
        <name>(R)-lipoate</name>
        <dbReference type="ChEBI" id="CHEBI:83088"/>
    </cofactor>
</comment>
<dbReference type="CDD" id="cd06849">
    <property type="entry name" value="lipoyl_domain"/>
    <property type="match status" value="1"/>
</dbReference>
<evidence type="ECO:0000256" key="1">
    <source>
        <dbReference type="ARBA" id="ARBA00001938"/>
    </source>
</evidence>
<comment type="subunit">
    <text evidence="3">Forms a 24-polypeptide structural core with octahedral symmetry.</text>
</comment>
<evidence type="ECO:0000256" key="5">
    <source>
        <dbReference type="ARBA" id="ARBA00022823"/>
    </source>
</evidence>
<reference evidence="10 11" key="1">
    <citation type="submission" date="2021-05" db="EMBL/GenBank/DDBJ databases">
        <title>Ecology and evolution of chlamydial symbionts of arthropods.</title>
        <authorList>
            <person name="Halter T."/>
            <person name="Sixt B.S."/>
            <person name="Toenshoff E.R."/>
            <person name="Koestlbacher S."/>
            <person name="Schulz F."/>
            <person name="Kostanjsek R."/>
            <person name="Collingro A."/>
            <person name="Hendrickx F."/>
            <person name="Horn M."/>
        </authorList>
    </citation>
    <scope>NUCLEOTIDE SEQUENCE [LARGE SCALE GENOMIC DNA]</scope>
    <source>
        <strain evidence="10 11">15C</strain>
    </source>
</reference>
<dbReference type="Gene3D" id="2.40.50.100">
    <property type="match status" value="1"/>
</dbReference>
<dbReference type="InterPro" id="IPR003016">
    <property type="entry name" value="2-oxoA_DH_lipoyl-BS"/>
</dbReference>
<evidence type="ECO:0000313" key="11">
    <source>
        <dbReference type="Proteomes" id="UP000822862"/>
    </source>
</evidence>
<dbReference type="InterPro" id="IPR011053">
    <property type="entry name" value="Single_hybrid_motif"/>
</dbReference>
<dbReference type="InterPro" id="IPR001078">
    <property type="entry name" value="2-oxoacid_DH_actylTfrase"/>
</dbReference>
<dbReference type="InterPro" id="IPR000089">
    <property type="entry name" value="Biotin_lipoyl"/>
</dbReference>
<keyword evidence="6 7" id="KW-0012">Acyltransferase</keyword>
<evidence type="ECO:0000313" key="10">
    <source>
        <dbReference type="EMBL" id="QZA59243.1"/>
    </source>
</evidence>
<dbReference type="Gene3D" id="4.10.320.10">
    <property type="entry name" value="E3-binding domain"/>
    <property type="match status" value="1"/>
</dbReference>
<dbReference type="PROSITE" id="PS50968">
    <property type="entry name" value="BIOTINYL_LIPOYL"/>
    <property type="match status" value="1"/>
</dbReference>
<dbReference type="RefSeq" id="WP_194845245.1">
    <property type="nucleotide sequence ID" value="NZ_CP075585.1"/>
</dbReference>
<feature type="domain" description="Lipoyl-binding" evidence="8">
    <location>
        <begin position="4"/>
        <end position="79"/>
    </location>
</feature>